<dbReference type="PaxDb" id="3218-PP1S218_85V6.1"/>
<evidence type="ECO:0000313" key="2">
    <source>
        <dbReference type="EMBL" id="PNR54312.1"/>
    </source>
</evidence>
<dbReference type="EnsemblPlants" id="Pp3c5_21380V3.1">
    <property type="protein sequence ID" value="Pp3c5_21380V3.1"/>
    <property type="gene ID" value="Pp3c5_21380"/>
</dbReference>
<feature type="compositionally biased region" description="Polar residues" evidence="1">
    <location>
        <begin position="217"/>
        <end position="230"/>
    </location>
</feature>
<name>A9TF91_PHYPA</name>
<dbReference type="EMBL" id="ABEU02000005">
    <property type="protein sequence ID" value="PNR54312.1"/>
    <property type="molecule type" value="Genomic_DNA"/>
</dbReference>
<feature type="compositionally biased region" description="Polar residues" evidence="1">
    <location>
        <begin position="871"/>
        <end position="892"/>
    </location>
</feature>
<dbReference type="Proteomes" id="UP000006727">
    <property type="component" value="Chromosome 5"/>
</dbReference>
<feature type="region of interest" description="Disordered" evidence="1">
    <location>
        <begin position="1"/>
        <end position="136"/>
    </location>
</feature>
<feature type="compositionally biased region" description="Polar residues" evidence="1">
    <location>
        <begin position="921"/>
        <end position="930"/>
    </location>
</feature>
<feature type="region of interest" description="Disordered" evidence="1">
    <location>
        <begin position="772"/>
        <end position="791"/>
    </location>
</feature>
<feature type="region of interest" description="Disordered" evidence="1">
    <location>
        <begin position="833"/>
        <end position="930"/>
    </location>
</feature>
<feature type="compositionally biased region" description="Polar residues" evidence="1">
    <location>
        <begin position="247"/>
        <end position="265"/>
    </location>
</feature>
<reference evidence="3" key="3">
    <citation type="submission" date="2020-12" db="UniProtKB">
        <authorList>
            <consortium name="EnsemblPlants"/>
        </authorList>
    </citation>
    <scope>IDENTIFICATION</scope>
</reference>
<feature type="compositionally biased region" description="Basic and acidic residues" evidence="1">
    <location>
        <begin position="963"/>
        <end position="977"/>
    </location>
</feature>
<protein>
    <submittedName>
        <fullName evidence="2 3">Uncharacterized protein</fullName>
    </submittedName>
</protein>
<feature type="compositionally biased region" description="Pro residues" evidence="1">
    <location>
        <begin position="548"/>
        <end position="559"/>
    </location>
</feature>
<dbReference type="Gramene" id="Pp3c5_21380V3.2">
    <property type="protein sequence ID" value="Pp3c5_21380V3.2"/>
    <property type="gene ID" value="Pp3c5_21380"/>
</dbReference>
<feature type="compositionally biased region" description="Polar residues" evidence="1">
    <location>
        <begin position="192"/>
        <end position="204"/>
    </location>
</feature>
<feature type="compositionally biased region" description="Low complexity" evidence="1">
    <location>
        <begin position="896"/>
        <end position="911"/>
    </location>
</feature>
<sequence length="1063" mass="115172">MKTATPRVTSKPMTRATNGGTWERASTAKSSTKSPDPSPKAATPRSSSAIPIRQSTPTRRATGNRAGTPREGNGASQGNSPSNGATRSSSVSKVSPTISKESSATMPHRSKQILNHDFLSKTPKNRGPSMLGRSIDDPSAIHQLRRHSVPLSKVHDYMSRSYDHGSLISLKSNDRGSNFMSRSQDHGPKFLSKSQNQGPRSLSKSQDRGLMSRSQDRGSLTSYTKFQSTGPRKLTVPEYGYDGRRLSTGSKETVQQTPRVSTAMQNALRGDRGSIHLQMGRSVDSTVSLSTAASSPSDRGRGGHQSFMDPYERRLTPLQLSQSQEYRSGDITPEDTSPLDARAPTRGGTKHRQLKSPDFFDVKKLNGDCGVITAVSRMHNKANGVRPKASEEDHDIIPDKHLHSEAFYENRRDSLAGSARKAFSVESDSADGSSHSSEINYKLDKELSGANDLLDIGSWNDDDEEYLRIYKLHDRSADGSFVDILEDTASESAAVGKNNHVEGTNTSSGRKKWGEFSKNSVVSNHDGGLYRKSNTGSELDTSTQPSPQESPPRGSPPPKGISATNTDAVSRISSTSATSIDLNRSTDTTCSTHSQYDNTFWSDPPINGNFRPWNPTREAEMTPAVVAARSLPMEEFVPPQAAAVLGSQGPADNFALSEKRALRYDDGLERLTSYMKNASQSARKKRGLSDDLTSQTSGCFDYLVDFLETQTSLADVLVSAHGESRKADFGGLATGTDKADFANAKAIRRVDSNPTNDTGLLSNRSMESRITDLGSEASWESGKSRSVQTLGTTGRVMDQITEKVDSLSFDSPKHLSTFKFGLKKTTVGAFETITSSEDQGRQSKADGRQEMSAPSSRATSERSFPLHKMSAQLSTPQSPISSWRSHTAPNSHKTSRNPSRNPSCNPSPSQSKRTHSDEKPLSNSHQMPSPLSMSARHISVVSEGDVGLRNGEGVSSPSSFDKPVPELKPSKGREAKQVKKSSVASMEKKTEGPVSPTVEAPVKYVKMHPSHDGNSDQKSPTRVEQVNATPSKGIGRGVVKHDDRESLTHQLNQANQGCGCNIL</sequence>
<feature type="region of interest" description="Disordered" evidence="1">
    <location>
        <begin position="946"/>
        <end position="1038"/>
    </location>
</feature>
<reference evidence="2 4" key="1">
    <citation type="journal article" date="2008" name="Science">
        <title>The Physcomitrella genome reveals evolutionary insights into the conquest of land by plants.</title>
        <authorList>
            <person name="Rensing S."/>
            <person name="Lang D."/>
            <person name="Zimmer A."/>
            <person name="Terry A."/>
            <person name="Salamov A."/>
            <person name="Shapiro H."/>
            <person name="Nishiyama T."/>
            <person name="Perroud P.-F."/>
            <person name="Lindquist E."/>
            <person name="Kamisugi Y."/>
            <person name="Tanahashi T."/>
            <person name="Sakakibara K."/>
            <person name="Fujita T."/>
            <person name="Oishi K."/>
            <person name="Shin-I T."/>
            <person name="Kuroki Y."/>
            <person name="Toyoda A."/>
            <person name="Suzuki Y."/>
            <person name="Hashimoto A."/>
            <person name="Yamaguchi K."/>
            <person name="Sugano A."/>
            <person name="Kohara Y."/>
            <person name="Fujiyama A."/>
            <person name="Anterola A."/>
            <person name="Aoki S."/>
            <person name="Ashton N."/>
            <person name="Barbazuk W.B."/>
            <person name="Barker E."/>
            <person name="Bennetzen J."/>
            <person name="Bezanilla M."/>
            <person name="Blankenship R."/>
            <person name="Cho S.H."/>
            <person name="Dutcher S."/>
            <person name="Estelle M."/>
            <person name="Fawcett J.A."/>
            <person name="Gundlach H."/>
            <person name="Hanada K."/>
            <person name="Heyl A."/>
            <person name="Hicks K.A."/>
            <person name="Hugh J."/>
            <person name="Lohr M."/>
            <person name="Mayer K."/>
            <person name="Melkozernov A."/>
            <person name="Murata T."/>
            <person name="Nelson D."/>
            <person name="Pils B."/>
            <person name="Prigge M."/>
            <person name="Reiss B."/>
            <person name="Renner T."/>
            <person name="Rombauts S."/>
            <person name="Rushton P."/>
            <person name="Sanderfoot A."/>
            <person name="Schween G."/>
            <person name="Shiu S.-H."/>
            <person name="Stueber K."/>
            <person name="Theodoulou F.L."/>
            <person name="Tu H."/>
            <person name="Van de Peer Y."/>
            <person name="Verrier P.J."/>
            <person name="Waters E."/>
            <person name="Wood A."/>
            <person name="Yang L."/>
            <person name="Cove D."/>
            <person name="Cuming A."/>
            <person name="Hasebe M."/>
            <person name="Lucas S."/>
            <person name="Mishler D.B."/>
            <person name="Reski R."/>
            <person name="Grigoriev I."/>
            <person name="Quatrano R.S."/>
            <person name="Boore J.L."/>
        </authorList>
    </citation>
    <scope>NUCLEOTIDE SEQUENCE [LARGE SCALE GENOMIC DNA]</scope>
    <source>
        <strain evidence="3 4">cv. Gransden 2004</strain>
    </source>
</reference>
<organism evidence="2">
    <name type="scientific">Physcomitrium patens</name>
    <name type="common">Spreading-leaved earth moss</name>
    <name type="synonym">Physcomitrella patens</name>
    <dbReference type="NCBI Taxonomy" id="3218"/>
    <lineage>
        <taxon>Eukaryota</taxon>
        <taxon>Viridiplantae</taxon>
        <taxon>Streptophyta</taxon>
        <taxon>Embryophyta</taxon>
        <taxon>Bryophyta</taxon>
        <taxon>Bryophytina</taxon>
        <taxon>Bryopsida</taxon>
        <taxon>Funariidae</taxon>
        <taxon>Funariales</taxon>
        <taxon>Funariaceae</taxon>
        <taxon>Physcomitrium</taxon>
    </lineage>
</organism>
<dbReference type="EnsemblPlants" id="Pp3c5_21380V3.2">
    <property type="protein sequence ID" value="Pp3c5_21380V3.2"/>
    <property type="gene ID" value="Pp3c5_21380"/>
</dbReference>
<dbReference type="OrthoDB" id="10481675at2759"/>
<feature type="compositionally biased region" description="Basic and acidic residues" evidence="1">
    <location>
        <begin position="1009"/>
        <end position="1021"/>
    </location>
</feature>
<feature type="compositionally biased region" description="Basic and acidic residues" evidence="1">
    <location>
        <begin position="838"/>
        <end position="849"/>
    </location>
</feature>
<gene>
    <name evidence="3" type="primary">LOC112282528</name>
    <name evidence="2" type="ORF">PHYPA_007989</name>
</gene>
<feature type="compositionally biased region" description="Polar residues" evidence="1">
    <location>
        <begin position="562"/>
        <end position="601"/>
    </location>
</feature>
<feature type="compositionally biased region" description="Polar residues" evidence="1">
    <location>
        <begin position="96"/>
        <end position="105"/>
    </location>
</feature>
<evidence type="ECO:0000313" key="4">
    <source>
        <dbReference type="Proteomes" id="UP000006727"/>
    </source>
</evidence>
<accession>A9TF91</accession>
<dbReference type="Gramene" id="Pp3c5_21380V3.1">
    <property type="protein sequence ID" value="Pp3c5_21380V3.1"/>
    <property type="gene ID" value="Pp3c5_21380"/>
</dbReference>
<reference evidence="2 4" key="2">
    <citation type="journal article" date="2018" name="Plant J.">
        <title>The Physcomitrella patens chromosome-scale assembly reveals moss genome structure and evolution.</title>
        <authorList>
            <person name="Lang D."/>
            <person name="Ullrich K.K."/>
            <person name="Murat F."/>
            <person name="Fuchs J."/>
            <person name="Jenkins J."/>
            <person name="Haas F.B."/>
            <person name="Piednoel M."/>
            <person name="Gundlach H."/>
            <person name="Van Bel M."/>
            <person name="Meyberg R."/>
            <person name="Vives C."/>
            <person name="Morata J."/>
            <person name="Symeonidi A."/>
            <person name="Hiss M."/>
            <person name="Muchero W."/>
            <person name="Kamisugi Y."/>
            <person name="Saleh O."/>
            <person name="Blanc G."/>
            <person name="Decker E.L."/>
            <person name="van Gessel N."/>
            <person name="Grimwood J."/>
            <person name="Hayes R.D."/>
            <person name="Graham S.W."/>
            <person name="Gunter L.E."/>
            <person name="McDaniel S.F."/>
            <person name="Hoernstein S.N.W."/>
            <person name="Larsson A."/>
            <person name="Li F.W."/>
            <person name="Perroud P.F."/>
            <person name="Phillips J."/>
            <person name="Ranjan P."/>
            <person name="Rokshar D.S."/>
            <person name="Rothfels C.J."/>
            <person name="Schneider L."/>
            <person name="Shu S."/>
            <person name="Stevenson D.W."/>
            <person name="Thummler F."/>
            <person name="Tillich M."/>
            <person name="Villarreal Aguilar J.C."/>
            <person name="Widiez T."/>
            <person name="Wong G.K."/>
            <person name="Wymore A."/>
            <person name="Zhang Y."/>
            <person name="Zimmer A.D."/>
            <person name="Quatrano R.S."/>
            <person name="Mayer K.F.X."/>
            <person name="Goodstein D."/>
            <person name="Casacuberta J.M."/>
            <person name="Vandepoele K."/>
            <person name="Reski R."/>
            <person name="Cuming A.C."/>
            <person name="Tuskan G.A."/>
            <person name="Maumus F."/>
            <person name="Salse J."/>
            <person name="Schmutz J."/>
            <person name="Rensing S.A."/>
        </authorList>
    </citation>
    <scope>NUCLEOTIDE SEQUENCE [LARGE SCALE GENOMIC DNA]</scope>
    <source>
        <strain evidence="3 4">cv. Gransden 2004</strain>
    </source>
</reference>
<feature type="compositionally biased region" description="Low complexity" evidence="1">
    <location>
        <begin position="25"/>
        <end position="42"/>
    </location>
</feature>
<dbReference type="RefSeq" id="XP_024375978.1">
    <property type="nucleotide sequence ID" value="XM_024520210.2"/>
</dbReference>
<dbReference type="KEGG" id="ppp:112282528"/>
<dbReference type="Gramene" id="Pp3c5_21380V3.3">
    <property type="protein sequence ID" value="Pp3c5_21380V3.3"/>
    <property type="gene ID" value="Pp3c5_21380"/>
</dbReference>
<proteinExistence type="predicted"/>
<dbReference type="GeneID" id="112282528"/>
<dbReference type="AlphaFoldDB" id="A9TF91"/>
<feature type="compositionally biased region" description="Polar residues" evidence="1">
    <location>
        <begin position="852"/>
        <end position="862"/>
    </location>
</feature>
<feature type="compositionally biased region" description="Polar residues" evidence="1">
    <location>
        <begin position="173"/>
        <end position="182"/>
    </location>
</feature>
<evidence type="ECO:0000313" key="3">
    <source>
        <dbReference type="EnsemblPlants" id="Pp3c5_21380V3.1"/>
    </source>
</evidence>
<dbReference type="HOGENOM" id="CLU_288930_0_0_1"/>
<feature type="compositionally biased region" description="Polar residues" evidence="1">
    <location>
        <begin position="44"/>
        <end position="61"/>
    </location>
</feature>
<feature type="compositionally biased region" description="Polar residues" evidence="1">
    <location>
        <begin position="1"/>
        <end position="20"/>
    </location>
</feature>
<evidence type="ECO:0000256" key="1">
    <source>
        <dbReference type="SAM" id="MobiDB-lite"/>
    </source>
</evidence>
<feature type="region of interest" description="Disordered" evidence="1">
    <location>
        <begin position="495"/>
        <end position="604"/>
    </location>
</feature>
<feature type="compositionally biased region" description="Polar residues" evidence="1">
    <location>
        <begin position="74"/>
        <end position="87"/>
    </location>
</feature>
<feature type="region of interest" description="Disordered" evidence="1">
    <location>
        <begin position="173"/>
        <end position="355"/>
    </location>
</feature>
<dbReference type="EnsemblPlants" id="Pp3c5_21380V3.3">
    <property type="protein sequence ID" value="Pp3c5_21380V3.3"/>
    <property type="gene ID" value="Pp3c5_21380"/>
</dbReference>
<feature type="compositionally biased region" description="Polar residues" evidence="1">
    <location>
        <begin position="283"/>
        <end position="297"/>
    </location>
</feature>
<keyword evidence="4" id="KW-1185">Reference proteome</keyword>